<evidence type="ECO:0000313" key="4">
    <source>
        <dbReference type="Proteomes" id="UP000628463"/>
    </source>
</evidence>
<name>A0ABR7FXZ6_9FIRM</name>
<dbReference type="Pfam" id="PF18984">
    <property type="entry name" value="DUF5717_N"/>
    <property type="match status" value="1"/>
</dbReference>
<dbReference type="Proteomes" id="UP000628463">
    <property type="component" value="Unassembled WGS sequence"/>
</dbReference>
<dbReference type="InterPro" id="IPR043775">
    <property type="entry name" value="DUF5717_N"/>
</dbReference>
<dbReference type="EMBL" id="JACOPD010000002">
    <property type="protein sequence ID" value="MBC5680068.1"/>
    <property type="molecule type" value="Genomic_DNA"/>
</dbReference>
<accession>A0ABR7FXZ6</accession>
<keyword evidence="4" id="KW-1185">Reference proteome</keyword>
<feature type="domain" description="DUF5717" evidence="1">
    <location>
        <begin position="877"/>
        <end position="1179"/>
    </location>
</feature>
<gene>
    <name evidence="3" type="ORF">H8S01_03705</name>
</gene>
<sequence length="1182" mass="139034">MRDNLRRLACGHFVYDNPKLHFKQDNIELNITKNVVCEQSFDIVSREVTKGVIWSSNERVKIIDNMFLGTVSTIHYIVDTNGLQKDDVIKGKFDVISNAGEYFLEYAFTVTAQFLKTNENDIADLFQFANFTRDYPEEAVAVFLSDNFNILIENDTKLSNIYEALKKENNTGRAIEEFLVAAGKKSPVLINLCGDKERSYICSDDRRDTIALEKNAWGYIEADICVEADFISMETKHISAQNFTGNKCELAYIINYEKLHDGYNYGRIIINTYNHKIVTDIEVKKIYAEYPDENTNEIYHDKRKLMYEITKNYLDYRMKKFDTGVWAERSANLIERLRMLDYANPLYMLMQAQVYNLRKMNDEAQNLIEQVQVSKDDAFLYSYYLYVKSMLISNAVYTAKAAIDIKNLYENGNDDWRILWIRFYVDLTFGHNQSIKLMRIKESFRSGCKSGVMYMEALNVMNNQPHLLRVLDKFEIQVLTFGCKNNIVSEKLALHAAQIAVSDKNASNSKIELLKNIYKIYEKDEVLTSIISYLICAGSISRESNIYYEKGILRGIKITRLYEYYIKSLDKNKYPRFSKLVLMYFAYDASLDYENKSFLYADVLFNEAENEKIMEMYMPLIDKFAYEQLRYGRINNHLILIYKRIWNKCLFDEYTASSMMKILYTYKIKCYEENVKAVWVKHKEYKTLHRYEIINKCAFVPIYTKDAVIIFESESGEFFKDSFRYDIEKVFENKYYEMINESMLAYQYEENDIEKYKNIILYEQKKDIFNEEIYEAVRCIINDADCDKKCKKKLNSWLIKYFEKSYDKENYLADIQIIDTDDLDENDAVRLIYASVDNNAYSFAFSIIKQYGICNANSGKISELARHILEFAGTEDDDELTQLCEYAFENKKYNADILENLEKRFNGTNEQMLDIWNACKDYDVFTGDIEERIVAQMLFTKSSDKRLTDVFDSYVKNGGHRTVIAAYAAYNAFMYFVKHREVDIAVFDVIEELIMEKRAIPDVCVLAYLKYYSLRTGELTESKSRFIYEIIKTLCAVDKCFEFYKNYSEVFALPYNMTDRTFAEYAGNPDSRVEIHYWFGESSNEYTEILSSCGGYFVKGFTLFYSESVRYYFVEEIGSETRKSDIFHMQNNVINKSETAGRFDSINKILSARQQHDPAEMKKCMYDYCVQDYVTQQIFKPM</sequence>
<dbReference type="RefSeq" id="WP_186836216.1">
    <property type="nucleotide sequence ID" value="NZ_JACOPD010000002.1"/>
</dbReference>
<evidence type="ECO:0000313" key="3">
    <source>
        <dbReference type="EMBL" id="MBC5680068.1"/>
    </source>
</evidence>
<feature type="domain" description="DUF5717" evidence="2">
    <location>
        <begin position="1"/>
        <end position="870"/>
    </location>
</feature>
<evidence type="ECO:0008006" key="5">
    <source>
        <dbReference type="Google" id="ProtNLM"/>
    </source>
</evidence>
<evidence type="ECO:0000259" key="2">
    <source>
        <dbReference type="Pfam" id="PF18984"/>
    </source>
</evidence>
<dbReference type="Pfam" id="PF18983">
    <property type="entry name" value="DUF5717"/>
    <property type="match status" value="1"/>
</dbReference>
<organism evidence="3 4">
    <name type="scientific">Lachnospira hominis</name>
    <name type="common">ex Liu et al. 2021</name>
    <dbReference type="NCBI Taxonomy" id="2763051"/>
    <lineage>
        <taxon>Bacteria</taxon>
        <taxon>Bacillati</taxon>
        <taxon>Bacillota</taxon>
        <taxon>Clostridia</taxon>
        <taxon>Lachnospirales</taxon>
        <taxon>Lachnospiraceae</taxon>
        <taxon>Lachnospira</taxon>
    </lineage>
</organism>
<comment type="caution">
    <text evidence="3">The sequence shown here is derived from an EMBL/GenBank/DDBJ whole genome shotgun (WGS) entry which is preliminary data.</text>
</comment>
<dbReference type="InterPro" id="IPR043774">
    <property type="entry name" value="DUF5717_C"/>
</dbReference>
<evidence type="ECO:0000259" key="1">
    <source>
        <dbReference type="Pfam" id="PF18983"/>
    </source>
</evidence>
<reference evidence="3 4" key="1">
    <citation type="submission" date="2020-08" db="EMBL/GenBank/DDBJ databases">
        <title>Genome public.</title>
        <authorList>
            <person name="Liu C."/>
            <person name="Sun Q."/>
        </authorList>
    </citation>
    <scope>NUCLEOTIDE SEQUENCE [LARGE SCALE GENOMIC DNA]</scope>
    <source>
        <strain evidence="3 4">NSJ-43</strain>
    </source>
</reference>
<protein>
    <recommendedName>
        <fullName evidence="5">DUF5717 domain-containing protein</fullName>
    </recommendedName>
</protein>
<proteinExistence type="predicted"/>